<comment type="caution">
    <text evidence="9">The sequence shown here is derived from an EMBL/GenBank/DDBJ whole genome shotgun (WGS) entry which is preliminary data.</text>
</comment>
<gene>
    <name evidence="9" type="ORF">SM757_16150</name>
</gene>
<evidence type="ECO:0000313" key="9">
    <source>
        <dbReference type="EMBL" id="MDZ5458109.1"/>
    </source>
</evidence>
<feature type="transmembrane region" description="Helical" evidence="7">
    <location>
        <begin position="25"/>
        <end position="47"/>
    </location>
</feature>
<keyword evidence="3 6" id="KW-0479">Metal-binding</keyword>
<reference evidence="9 10" key="1">
    <citation type="submission" date="2023-11" db="EMBL/GenBank/DDBJ databases">
        <title>Draft genome of Azohydromonas lata strain H1 (DSM1123), a polyhydroxyalkanoate producer.</title>
        <authorList>
            <person name="Traversa D."/>
            <person name="D'Addabbo P."/>
            <person name="Pazzani C."/>
            <person name="Manzari C."/>
            <person name="Chiara M."/>
            <person name="Scrascia M."/>
        </authorList>
    </citation>
    <scope>NUCLEOTIDE SEQUENCE [LARGE SCALE GENOMIC DNA]</scope>
    <source>
        <strain evidence="9 10">H1</strain>
    </source>
</reference>
<evidence type="ECO:0000256" key="5">
    <source>
        <dbReference type="ARBA" id="ARBA00023004"/>
    </source>
</evidence>
<proteinExistence type="predicted"/>
<dbReference type="InterPro" id="IPR036909">
    <property type="entry name" value="Cyt_c-like_dom_sf"/>
</dbReference>
<dbReference type="RefSeq" id="WP_322466279.1">
    <property type="nucleotide sequence ID" value="NZ_JAXOJX010000026.1"/>
</dbReference>
<keyword evidence="5 6" id="KW-0408">Iron</keyword>
<dbReference type="Gene3D" id="1.10.760.10">
    <property type="entry name" value="Cytochrome c-like domain"/>
    <property type="match status" value="2"/>
</dbReference>
<protein>
    <submittedName>
        <fullName evidence="9">C-type cytochrome</fullName>
    </submittedName>
</protein>
<dbReference type="Pfam" id="PF13442">
    <property type="entry name" value="Cytochrome_CBB3"/>
    <property type="match status" value="2"/>
</dbReference>
<keyword evidence="2 6" id="KW-0349">Heme</keyword>
<evidence type="ECO:0000256" key="6">
    <source>
        <dbReference type="PROSITE-ProRule" id="PRU00433"/>
    </source>
</evidence>
<evidence type="ECO:0000256" key="7">
    <source>
        <dbReference type="SAM" id="Phobius"/>
    </source>
</evidence>
<evidence type="ECO:0000313" key="10">
    <source>
        <dbReference type="Proteomes" id="UP001293718"/>
    </source>
</evidence>
<dbReference type="SUPFAM" id="SSF46626">
    <property type="entry name" value="Cytochrome c"/>
    <property type="match status" value="2"/>
</dbReference>
<keyword evidence="7" id="KW-0472">Membrane</keyword>
<evidence type="ECO:0000259" key="8">
    <source>
        <dbReference type="PROSITE" id="PS51007"/>
    </source>
</evidence>
<evidence type="ECO:0000256" key="3">
    <source>
        <dbReference type="ARBA" id="ARBA00022723"/>
    </source>
</evidence>
<sequence>MTSNSHHTPDHEAPHEGPIKTPRQLIWAVLFAFIVPIAGIVLLVTYVGAGKKPGAGSDFMAAEAVARRIQPVGTVTIREANAGGAGVLKTGEQVFQAQCSACHGTGAAGSPKFGDEAAWAPRIKSGYEALLSSALKGKNAMPPQGGGALSEVEVGRAVVYMANKAGAKFPEPKAPAGDTAAAPAAAAPAATATAAAPAAAPAAAQGDAAPALFTQTCQACHAAGVAGAPKVGDKAAWAPRAAQGIDALTASAIKGKGAMPPKGGSAASDADIKAVVTYMVNASK</sequence>
<dbReference type="EMBL" id="JAXOJX010000026">
    <property type="protein sequence ID" value="MDZ5458109.1"/>
    <property type="molecule type" value="Genomic_DNA"/>
</dbReference>
<dbReference type="PROSITE" id="PS51007">
    <property type="entry name" value="CYTC"/>
    <property type="match status" value="1"/>
</dbReference>
<keyword evidence="7" id="KW-1133">Transmembrane helix</keyword>
<dbReference type="InterPro" id="IPR002323">
    <property type="entry name" value="Cyt_CIE"/>
</dbReference>
<dbReference type="PANTHER" id="PTHR40942:SF4">
    <property type="entry name" value="CYTOCHROME C5"/>
    <property type="match status" value="1"/>
</dbReference>
<accession>A0ABU5IH48</accession>
<organism evidence="9 10">
    <name type="scientific">Azohydromonas lata</name>
    <dbReference type="NCBI Taxonomy" id="45677"/>
    <lineage>
        <taxon>Bacteria</taxon>
        <taxon>Pseudomonadati</taxon>
        <taxon>Pseudomonadota</taxon>
        <taxon>Betaproteobacteria</taxon>
        <taxon>Burkholderiales</taxon>
        <taxon>Sphaerotilaceae</taxon>
        <taxon>Azohydromonas</taxon>
    </lineage>
</organism>
<dbReference type="PRINTS" id="PR00607">
    <property type="entry name" value="CYTCHROMECIE"/>
</dbReference>
<keyword evidence="10" id="KW-1185">Reference proteome</keyword>
<name>A0ABU5IH48_9BURK</name>
<keyword evidence="4" id="KW-0249">Electron transport</keyword>
<evidence type="ECO:0000256" key="2">
    <source>
        <dbReference type="ARBA" id="ARBA00022617"/>
    </source>
</evidence>
<dbReference type="PANTHER" id="PTHR40942">
    <property type="match status" value="1"/>
</dbReference>
<evidence type="ECO:0000256" key="1">
    <source>
        <dbReference type="ARBA" id="ARBA00022448"/>
    </source>
</evidence>
<keyword evidence="1" id="KW-0813">Transport</keyword>
<keyword evidence="7" id="KW-0812">Transmembrane</keyword>
<feature type="domain" description="Cytochrome c" evidence="8">
    <location>
        <begin position="86"/>
        <end position="283"/>
    </location>
</feature>
<evidence type="ECO:0000256" key="4">
    <source>
        <dbReference type="ARBA" id="ARBA00022982"/>
    </source>
</evidence>
<dbReference type="Proteomes" id="UP001293718">
    <property type="component" value="Unassembled WGS sequence"/>
</dbReference>
<dbReference type="InterPro" id="IPR009056">
    <property type="entry name" value="Cyt_c-like_dom"/>
</dbReference>